<evidence type="ECO:0000313" key="2">
    <source>
        <dbReference type="Proteomes" id="UP001299876"/>
    </source>
</evidence>
<dbReference type="Proteomes" id="UP001299876">
    <property type="component" value="Unassembled WGS sequence"/>
</dbReference>
<dbReference type="RefSeq" id="WP_247285364.1">
    <property type="nucleotide sequence ID" value="NZ_JAKNRW010000001.1"/>
</dbReference>
<protein>
    <submittedName>
        <fullName evidence="1">Uncharacterized protein</fullName>
    </submittedName>
</protein>
<sequence>MPSNVSQRQTKLTNELRPGEFIMEPNQETLLRVIDVFNRRLTTIERLEGRYAGTSFLAGQQLGRRWEIVPKEEAQVRLLLRQIESSCRQQPPL</sequence>
<dbReference type="EMBL" id="JAKNRW010000001">
    <property type="protein sequence ID" value="MCK1788621.1"/>
    <property type="molecule type" value="Genomic_DNA"/>
</dbReference>
<reference evidence="1 2" key="1">
    <citation type="submission" date="2022-02" db="EMBL/GenBank/DDBJ databases">
        <title>Comparative genomics of the first Antarctic Pseudomonas spp. capable of biotransforming 2,4,6-Trinitrotoluene.</title>
        <authorList>
            <person name="Cabrera M.A."/>
            <person name="Marquez S.L."/>
            <person name="Perez-Donoso J.M."/>
        </authorList>
    </citation>
    <scope>NUCLEOTIDE SEQUENCE [LARGE SCALE GENOMIC DNA]</scope>
    <source>
        <strain evidence="1 2">TNT19</strain>
    </source>
</reference>
<accession>A0ABT0ET47</accession>
<evidence type="ECO:0000313" key="1">
    <source>
        <dbReference type="EMBL" id="MCK1788621.1"/>
    </source>
</evidence>
<gene>
    <name evidence="1" type="ORF">L9059_00140</name>
</gene>
<organism evidence="1 2">
    <name type="scientific">Pseudomonas violetae</name>
    <dbReference type="NCBI Taxonomy" id="2915813"/>
    <lineage>
        <taxon>Bacteria</taxon>
        <taxon>Pseudomonadati</taxon>
        <taxon>Pseudomonadota</taxon>
        <taxon>Gammaproteobacteria</taxon>
        <taxon>Pseudomonadales</taxon>
        <taxon>Pseudomonadaceae</taxon>
        <taxon>Pseudomonas</taxon>
    </lineage>
</organism>
<comment type="caution">
    <text evidence="1">The sequence shown here is derived from an EMBL/GenBank/DDBJ whole genome shotgun (WGS) entry which is preliminary data.</text>
</comment>
<name>A0ABT0ET47_9PSED</name>
<keyword evidence="2" id="KW-1185">Reference proteome</keyword>
<proteinExistence type="predicted"/>